<evidence type="ECO:0000313" key="2">
    <source>
        <dbReference type="Proteomes" id="UP000006247"/>
    </source>
</evidence>
<evidence type="ECO:0000313" key="1">
    <source>
        <dbReference type="EMBL" id="EEG25649.1"/>
    </source>
</evidence>
<dbReference type="AlphaFoldDB" id="C0E790"/>
<dbReference type="Proteomes" id="UP000006247">
    <property type="component" value="Unassembled WGS sequence"/>
</dbReference>
<protein>
    <submittedName>
        <fullName evidence="1">Uncharacterized protein</fullName>
    </submittedName>
</protein>
<proteinExistence type="predicted"/>
<dbReference type="EMBL" id="ACEB01000051">
    <property type="protein sequence ID" value="EEG25649.1"/>
    <property type="molecule type" value="Genomic_DNA"/>
</dbReference>
<gene>
    <name evidence="1" type="ORF">CORMATOL_02879</name>
</gene>
<organism evidence="1 2">
    <name type="scientific">Corynebacterium matruchotii ATCC 33806</name>
    <dbReference type="NCBI Taxonomy" id="566549"/>
    <lineage>
        <taxon>Bacteria</taxon>
        <taxon>Bacillati</taxon>
        <taxon>Actinomycetota</taxon>
        <taxon>Actinomycetes</taxon>
        <taxon>Mycobacteriales</taxon>
        <taxon>Corynebacteriaceae</taxon>
        <taxon>Corynebacterium</taxon>
    </lineage>
</organism>
<name>C0E790_9CORY</name>
<sequence length="131" mass="15208">MQMMEQKLVEEIHLYCSPLELEEFIQHFCSSFIQKFDEIADLSTFSMEKESDDYNLSSENAGKSNFEDCQNYVLKQKFTCMVHEIDGEPREEDLDLISDRIFEVVKQSVGSIPYFSFLGFDDDSDDGNQPS</sequence>
<dbReference type="HOGENOM" id="CLU_1924059_0_0_11"/>
<accession>C0E790</accession>
<reference evidence="1 2" key="1">
    <citation type="submission" date="2009-01" db="EMBL/GenBank/DDBJ databases">
        <authorList>
            <person name="Fulton L."/>
            <person name="Clifton S."/>
            <person name="Chinwalla A.T."/>
            <person name="Mitreva M."/>
            <person name="Sodergren E."/>
            <person name="Weinstock G."/>
            <person name="Clifton S."/>
            <person name="Dooling D.J."/>
            <person name="Fulton B."/>
            <person name="Minx P."/>
            <person name="Pepin K.H."/>
            <person name="Johnson M."/>
            <person name="Bhonagiri V."/>
            <person name="Nash W.E."/>
            <person name="Mardis E.R."/>
            <person name="Wilson R.K."/>
        </authorList>
    </citation>
    <scope>NUCLEOTIDE SEQUENCE [LARGE SCALE GENOMIC DNA]</scope>
    <source>
        <strain evidence="1 2">ATCC 33806</strain>
    </source>
</reference>
<comment type="caution">
    <text evidence="1">The sequence shown here is derived from an EMBL/GenBank/DDBJ whole genome shotgun (WGS) entry which is preliminary data.</text>
</comment>